<dbReference type="EMBL" id="BLEU01000004">
    <property type="protein sequence ID" value="GEU00930.1"/>
    <property type="molecule type" value="Genomic_DNA"/>
</dbReference>
<proteinExistence type="predicted"/>
<reference evidence="4" key="1">
    <citation type="submission" date="2019-12" db="EMBL/GenBank/DDBJ databases">
        <title>Epidemiological and comparative genomic analysis of Bacillus anthracis isolated from northern Vietnam.</title>
        <authorList>
            <person name="Hoang T.T.H."/>
            <person name="Dang D.A."/>
            <person name="Pham M.H."/>
            <person name="Luong M.H."/>
            <person name="Tran N.D."/>
            <person name="Nguyen T.H."/>
            <person name="Nguyen T.T."/>
            <person name="Inoue S."/>
            <person name="Morikawa S."/>
            <person name="Okutani A."/>
        </authorList>
    </citation>
    <scope>NUCLEOTIDE SEQUENCE</scope>
    <source>
        <strain evidence="2">DB</strain>
        <strain evidence="3">HG</strain>
        <strain evidence="4">LaLC</strain>
        <strain evidence="5">LamDB</strain>
        <strain evidence="6">QuyetLC</strain>
        <strain evidence="1">TuanDB</strain>
    </source>
</reference>
<sequence length="59" mass="5845">MLNLIPSVTILDPIETPKPIQAPATVPIGPPKTVPTAAATPSLAPAKALTAVVPTPIAA</sequence>
<gene>
    <name evidence="2" type="ORF">DB1_30550</name>
    <name evidence="3" type="ORF">HG1_25830</name>
    <name evidence="4" type="ORF">LaLC_04050</name>
    <name evidence="5" type="ORF">LamDB_01080</name>
    <name evidence="6" type="ORF">QuyetLC_31810</name>
    <name evidence="1" type="ORF">TuanDB_46260</name>
</gene>
<dbReference type="EMBL" id="BLEW01000001">
    <property type="protein sequence ID" value="GEU10714.1"/>
    <property type="molecule type" value="Genomic_DNA"/>
</dbReference>
<name>A0A640M9L5_BACAN</name>
<protein>
    <submittedName>
        <fullName evidence="4">Uncharacterized protein</fullName>
    </submittedName>
</protein>
<evidence type="ECO:0000313" key="2">
    <source>
        <dbReference type="EMBL" id="GEU00930.1"/>
    </source>
</evidence>
<evidence type="ECO:0000313" key="6">
    <source>
        <dbReference type="EMBL" id="GEU16104.1"/>
    </source>
</evidence>
<dbReference type="AlphaFoldDB" id="A0A640M9L5"/>
<reference evidence="4" key="2">
    <citation type="submission" date="2019-12" db="EMBL/GenBank/DDBJ databases">
        <authorList>
            <person name="Hoang T.H.H."/>
            <person name="Okutani A."/>
        </authorList>
    </citation>
    <scope>NUCLEOTIDE SEQUENCE</scope>
    <source>
        <strain evidence="2">DB</strain>
        <strain evidence="3">HG</strain>
        <strain evidence="4">LaLC</strain>
        <strain evidence="5">LamDB</strain>
        <strain evidence="6">QuyetLC</strain>
    </source>
</reference>
<dbReference type="EMBL" id="BLET01001115">
    <property type="protein sequence ID" value="GET94192.1"/>
    <property type="molecule type" value="Genomic_DNA"/>
</dbReference>
<accession>A0A6L8NWT8</accession>
<dbReference type="EMBL" id="BLEV01000003">
    <property type="protein sequence ID" value="GEU07098.1"/>
    <property type="molecule type" value="Genomic_DNA"/>
</dbReference>
<organism evidence="4">
    <name type="scientific">Bacillus anthracis</name>
    <name type="common">anthrax bacterium</name>
    <dbReference type="NCBI Taxonomy" id="1392"/>
    <lineage>
        <taxon>Bacteria</taxon>
        <taxon>Bacillati</taxon>
        <taxon>Bacillota</taxon>
        <taxon>Bacilli</taxon>
        <taxon>Bacillales</taxon>
        <taxon>Bacillaceae</taxon>
        <taxon>Bacillus</taxon>
        <taxon>Bacillus cereus group</taxon>
    </lineage>
</organism>
<dbReference type="EMBL" id="BLEX01000001">
    <property type="protein sequence ID" value="GEU15056.1"/>
    <property type="molecule type" value="Genomic_DNA"/>
</dbReference>
<evidence type="ECO:0000313" key="3">
    <source>
        <dbReference type="EMBL" id="GEU07098.1"/>
    </source>
</evidence>
<evidence type="ECO:0000313" key="1">
    <source>
        <dbReference type="EMBL" id="GET94192.1"/>
    </source>
</evidence>
<accession>A0A640M9L5</accession>
<evidence type="ECO:0000313" key="5">
    <source>
        <dbReference type="EMBL" id="GEU15056.1"/>
    </source>
</evidence>
<dbReference type="EMBL" id="BLEY01000035">
    <property type="protein sequence ID" value="GEU16104.1"/>
    <property type="molecule type" value="Genomic_DNA"/>
</dbReference>
<dbReference type="KEGG" id="banh:HYU01_17435"/>
<evidence type="ECO:0000313" key="4">
    <source>
        <dbReference type="EMBL" id="GEU10714.1"/>
    </source>
</evidence>
<comment type="caution">
    <text evidence="4">The sequence shown here is derived from an EMBL/GenBank/DDBJ whole genome shotgun (WGS) entry which is preliminary data.</text>
</comment>